<name>A0ABV1H9I9_9FIRM</name>
<proteinExistence type="predicted"/>
<feature type="transmembrane region" description="Helical" evidence="1">
    <location>
        <begin position="105"/>
        <end position="133"/>
    </location>
</feature>
<dbReference type="Proteomes" id="UP001454489">
    <property type="component" value="Unassembled WGS sequence"/>
</dbReference>
<evidence type="ECO:0000313" key="3">
    <source>
        <dbReference type="Proteomes" id="UP001454489"/>
    </source>
</evidence>
<keyword evidence="1" id="KW-0472">Membrane</keyword>
<feature type="transmembrane region" description="Helical" evidence="1">
    <location>
        <begin position="36"/>
        <end position="65"/>
    </location>
</feature>
<organism evidence="2 3">
    <name type="scientific">Maccoyibacter intestinihominis</name>
    <dbReference type="NCBI Taxonomy" id="3133499"/>
    <lineage>
        <taxon>Bacteria</taxon>
        <taxon>Bacillati</taxon>
        <taxon>Bacillota</taxon>
        <taxon>Clostridia</taxon>
        <taxon>Lachnospirales</taxon>
        <taxon>Lachnospiraceae</taxon>
        <taxon>Maccoyibacter</taxon>
    </lineage>
</organism>
<protein>
    <submittedName>
        <fullName evidence="2">Uncharacterized protein</fullName>
    </submittedName>
</protein>
<keyword evidence="3" id="KW-1185">Reference proteome</keyword>
<dbReference type="EMBL" id="JBBMEX010000001">
    <property type="protein sequence ID" value="MEQ2556370.1"/>
    <property type="molecule type" value="Genomic_DNA"/>
</dbReference>
<dbReference type="RefSeq" id="WP_353529347.1">
    <property type="nucleotide sequence ID" value="NZ_JBBMEX010000001.1"/>
</dbReference>
<evidence type="ECO:0000256" key="1">
    <source>
        <dbReference type="SAM" id="Phobius"/>
    </source>
</evidence>
<gene>
    <name evidence="2" type="ORF">WMO43_00550</name>
</gene>
<keyword evidence="1" id="KW-1133">Transmembrane helix</keyword>
<accession>A0ABV1H9I9</accession>
<sequence>MIRKKSKGWTFIFSLLPGAGEMYMGFMKQGVSIMGLFFATIAVAATLNIGPLTIVLPIIWCYSFFNVHNMYSLSDEEFYALEDDYIFHLDRILPINQWSKQQNKIVAGILIIAGICIFWNECVDYLIGSWIYVWFSESIANSISQFLHTLPRLVIAVILICVGIRMIKGKKVQLDLEEEKKEEL</sequence>
<keyword evidence="1" id="KW-0812">Transmembrane</keyword>
<evidence type="ECO:0000313" key="2">
    <source>
        <dbReference type="EMBL" id="MEQ2556370.1"/>
    </source>
</evidence>
<comment type="caution">
    <text evidence="2">The sequence shown here is derived from an EMBL/GenBank/DDBJ whole genome shotgun (WGS) entry which is preliminary data.</text>
</comment>
<feature type="transmembrane region" description="Helical" evidence="1">
    <location>
        <begin position="145"/>
        <end position="164"/>
    </location>
</feature>
<reference evidence="2 3" key="1">
    <citation type="submission" date="2024-03" db="EMBL/GenBank/DDBJ databases">
        <title>Human intestinal bacterial collection.</title>
        <authorList>
            <person name="Pauvert C."/>
            <person name="Hitch T.C.A."/>
            <person name="Clavel T."/>
        </authorList>
    </citation>
    <scope>NUCLEOTIDE SEQUENCE [LARGE SCALE GENOMIC DNA]</scope>
    <source>
        <strain evidence="2 3">CLA-AA-H185</strain>
    </source>
</reference>